<evidence type="ECO:0000256" key="1">
    <source>
        <dbReference type="SAM" id="MobiDB-lite"/>
    </source>
</evidence>
<dbReference type="AlphaFoldDB" id="A0A1J7IXF8"/>
<proteinExistence type="predicted"/>
<feature type="region of interest" description="Disordered" evidence="1">
    <location>
        <begin position="75"/>
        <end position="145"/>
    </location>
</feature>
<sequence length="187" mass="19771">MLSLRADLSPTPLPRRSNAPSRSLGPPSPPSSWEEAFEQAAVQSAPPAAPAQGRASPSSTRPYSVLNTLLSAPVIVPSNPAPRARAAAPPRPNTPPPTARPGNALAPSPASEPRTPRSHTRGRTAVREMPPPNPPTPGSGRRKLSLRELETYNVVVRALAGASVKLSVKGQNALREIVKEDDFWIDS</sequence>
<reference evidence="2 3" key="1">
    <citation type="submission" date="2016-10" db="EMBL/GenBank/DDBJ databases">
        <title>Draft genome sequence of Coniochaeta ligniaria NRRL30616, a lignocellulolytic fungus for bioabatement of inhibitors in plant biomass hydrolysates.</title>
        <authorList>
            <consortium name="DOE Joint Genome Institute"/>
            <person name="Jimenez D.J."/>
            <person name="Hector R.E."/>
            <person name="Riley R."/>
            <person name="Sun H."/>
            <person name="Grigoriev I.V."/>
            <person name="Van Elsas J.D."/>
            <person name="Nichols N.N."/>
        </authorList>
    </citation>
    <scope>NUCLEOTIDE SEQUENCE [LARGE SCALE GENOMIC DNA]</scope>
    <source>
        <strain evidence="2 3">NRRL 30616</strain>
    </source>
</reference>
<evidence type="ECO:0000313" key="3">
    <source>
        <dbReference type="Proteomes" id="UP000182658"/>
    </source>
</evidence>
<dbReference type="Proteomes" id="UP000182658">
    <property type="component" value="Unassembled WGS sequence"/>
</dbReference>
<dbReference type="EMBL" id="KV875101">
    <property type="protein sequence ID" value="OIW25761.1"/>
    <property type="molecule type" value="Genomic_DNA"/>
</dbReference>
<evidence type="ECO:0000313" key="2">
    <source>
        <dbReference type="EMBL" id="OIW25761.1"/>
    </source>
</evidence>
<feature type="compositionally biased region" description="Pro residues" evidence="1">
    <location>
        <begin position="89"/>
        <end position="99"/>
    </location>
</feature>
<dbReference type="OrthoDB" id="5236241at2759"/>
<gene>
    <name evidence="2" type="ORF">CONLIGDRAFT_635546</name>
</gene>
<dbReference type="InParanoid" id="A0A1J7IXF8"/>
<keyword evidence="3" id="KW-1185">Reference proteome</keyword>
<feature type="compositionally biased region" description="Low complexity" evidence="1">
    <location>
        <begin position="39"/>
        <end position="59"/>
    </location>
</feature>
<accession>A0A1J7IXF8</accession>
<name>A0A1J7IXF8_9PEZI</name>
<organism evidence="2 3">
    <name type="scientific">Coniochaeta ligniaria NRRL 30616</name>
    <dbReference type="NCBI Taxonomy" id="1408157"/>
    <lineage>
        <taxon>Eukaryota</taxon>
        <taxon>Fungi</taxon>
        <taxon>Dikarya</taxon>
        <taxon>Ascomycota</taxon>
        <taxon>Pezizomycotina</taxon>
        <taxon>Sordariomycetes</taxon>
        <taxon>Sordariomycetidae</taxon>
        <taxon>Coniochaetales</taxon>
        <taxon>Coniochaetaceae</taxon>
        <taxon>Coniochaeta</taxon>
    </lineage>
</organism>
<feature type="region of interest" description="Disordered" evidence="1">
    <location>
        <begin position="1"/>
        <end position="62"/>
    </location>
</feature>
<protein>
    <submittedName>
        <fullName evidence="2">Uncharacterized protein</fullName>
    </submittedName>
</protein>